<proteinExistence type="predicted"/>
<evidence type="ECO:0000313" key="5">
    <source>
        <dbReference type="EMBL" id="CAF1140099.1"/>
    </source>
</evidence>
<comment type="caution">
    <text evidence="6">The sequence shown here is derived from an EMBL/GenBank/DDBJ whole genome shotgun (WGS) entry which is preliminary data.</text>
</comment>
<dbReference type="GO" id="GO:0000981">
    <property type="term" value="F:DNA-binding transcription factor activity, RNA polymerase II-specific"/>
    <property type="evidence" value="ECO:0007669"/>
    <property type="project" value="TreeGrafter"/>
</dbReference>
<dbReference type="EMBL" id="CAJOBC010008690">
    <property type="protein sequence ID" value="CAF3968339.1"/>
    <property type="molecule type" value="Genomic_DNA"/>
</dbReference>
<evidence type="ECO:0000256" key="2">
    <source>
        <dbReference type="PROSITE-ProRule" id="PRU00108"/>
    </source>
</evidence>
<accession>A0A814WE29</accession>
<dbReference type="PANTHER" id="PTHR24329">
    <property type="entry name" value="HOMEOBOX PROTEIN ARISTALESS"/>
    <property type="match status" value="1"/>
</dbReference>
<dbReference type="InterPro" id="IPR001356">
    <property type="entry name" value="HD"/>
</dbReference>
<keyword evidence="2 3" id="KW-0238">DNA-binding</keyword>
<gene>
    <name evidence="6" type="ORF">GPM918_LOCUS23870</name>
    <name evidence="5" type="ORF">OVA965_LOCUS21083</name>
    <name evidence="8" type="ORF">SRO942_LOCUS23868</name>
    <name evidence="7" type="ORF">TMI583_LOCUS21646</name>
</gene>
<dbReference type="EMBL" id="CAJNOK010011433">
    <property type="protein sequence ID" value="CAF1140099.1"/>
    <property type="molecule type" value="Genomic_DNA"/>
</dbReference>
<feature type="DNA-binding region" description="Homeobox" evidence="2">
    <location>
        <begin position="3"/>
        <end position="62"/>
    </location>
</feature>
<dbReference type="InterPro" id="IPR050649">
    <property type="entry name" value="Paired_Homeobox_TFs"/>
</dbReference>
<feature type="domain" description="Homeobox" evidence="4">
    <location>
        <begin position="1"/>
        <end position="61"/>
    </location>
</feature>
<protein>
    <recommendedName>
        <fullName evidence="4">Homeobox domain-containing protein</fullName>
    </recommendedName>
</protein>
<evidence type="ECO:0000313" key="7">
    <source>
        <dbReference type="EMBL" id="CAF3934002.1"/>
    </source>
</evidence>
<dbReference type="PANTHER" id="PTHR24329:SF543">
    <property type="entry name" value="FI01017P-RELATED"/>
    <property type="match status" value="1"/>
</dbReference>
<dbReference type="EMBL" id="CAJNOQ010008690">
    <property type="protein sequence ID" value="CAF1204023.1"/>
    <property type="molecule type" value="Genomic_DNA"/>
</dbReference>
<evidence type="ECO:0000313" key="9">
    <source>
        <dbReference type="Proteomes" id="UP000663829"/>
    </source>
</evidence>
<dbReference type="AlphaFoldDB" id="A0A814WE29"/>
<evidence type="ECO:0000259" key="4">
    <source>
        <dbReference type="PROSITE" id="PS50071"/>
    </source>
</evidence>
<keyword evidence="2 3" id="KW-0539">Nucleus</keyword>
<organism evidence="6 9">
    <name type="scientific">Didymodactylos carnosus</name>
    <dbReference type="NCBI Taxonomy" id="1234261"/>
    <lineage>
        <taxon>Eukaryota</taxon>
        <taxon>Metazoa</taxon>
        <taxon>Spiralia</taxon>
        <taxon>Gnathifera</taxon>
        <taxon>Rotifera</taxon>
        <taxon>Eurotatoria</taxon>
        <taxon>Bdelloidea</taxon>
        <taxon>Philodinida</taxon>
        <taxon>Philodinidae</taxon>
        <taxon>Didymodactylos</taxon>
    </lineage>
</organism>
<dbReference type="Proteomes" id="UP000682733">
    <property type="component" value="Unassembled WGS sequence"/>
</dbReference>
<evidence type="ECO:0000313" key="8">
    <source>
        <dbReference type="EMBL" id="CAF3968339.1"/>
    </source>
</evidence>
<name>A0A814WE29_9BILA</name>
<dbReference type="SMART" id="SM00389">
    <property type="entry name" value="HOX"/>
    <property type="match status" value="1"/>
</dbReference>
<keyword evidence="2 3" id="KW-0371">Homeobox</keyword>
<dbReference type="Gene3D" id="1.10.10.60">
    <property type="entry name" value="Homeodomain-like"/>
    <property type="match status" value="1"/>
</dbReference>
<dbReference type="GO" id="GO:0005634">
    <property type="term" value="C:nucleus"/>
    <property type="evidence" value="ECO:0007669"/>
    <property type="project" value="UniProtKB-SubCell"/>
</dbReference>
<dbReference type="Proteomes" id="UP000663829">
    <property type="component" value="Unassembled WGS sequence"/>
</dbReference>
<dbReference type="SUPFAM" id="SSF46689">
    <property type="entry name" value="Homeodomain-like"/>
    <property type="match status" value="1"/>
</dbReference>
<dbReference type="InterPro" id="IPR009057">
    <property type="entry name" value="Homeodomain-like_sf"/>
</dbReference>
<dbReference type="GO" id="GO:0000977">
    <property type="term" value="F:RNA polymerase II transcription regulatory region sequence-specific DNA binding"/>
    <property type="evidence" value="ECO:0007669"/>
    <property type="project" value="TreeGrafter"/>
</dbReference>
<evidence type="ECO:0000256" key="1">
    <source>
        <dbReference type="ARBA" id="ARBA00004123"/>
    </source>
</evidence>
<comment type="subcellular location">
    <subcellularLocation>
        <location evidence="1 2 3">Nucleus</location>
    </subcellularLocation>
</comment>
<dbReference type="CDD" id="cd00086">
    <property type="entry name" value="homeodomain"/>
    <property type="match status" value="1"/>
</dbReference>
<sequence>MLKRRTRTVFCANQVRELENVFKLSHYPDSTLRQKLTQLTGLSESKIQIWFQNRRAKWRKQNQLRHFGGLQDIVTTDFFVPAPKSTFVHPATNMEYSNQNLYNMPDNTAMINGNPIPVYMNDMLSQIHCLPNYLLYHALQAINNSYSMSP</sequence>
<dbReference type="Proteomes" id="UP000681722">
    <property type="component" value="Unassembled WGS sequence"/>
</dbReference>
<dbReference type="EMBL" id="CAJOBA010026016">
    <property type="protein sequence ID" value="CAF3934002.1"/>
    <property type="molecule type" value="Genomic_DNA"/>
</dbReference>
<dbReference type="PROSITE" id="PS50071">
    <property type="entry name" value="HOMEOBOX_2"/>
    <property type="match status" value="1"/>
</dbReference>
<evidence type="ECO:0000256" key="3">
    <source>
        <dbReference type="RuleBase" id="RU000682"/>
    </source>
</evidence>
<dbReference type="OrthoDB" id="6159439at2759"/>
<evidence type="ECO:0000313" key="6">
    <source>
        <dbReference type="EMBL" id="CAF1204023.1"/>
    </source>
</evidence>
<reference evidence="6" key="1">
    <citation type="submission" date="2021-02" db="EMBL/GenBank/DDBJ databases">
        <authorList>
            <person name="Nowell W R."/>
        </authorList>
    </citation>
    <scope>NUCLEOTIDE SEQUENCE</scope>
</reference>
<dbReference type="Pfam" id="PF00046">
    <property type="entry name" value="Homeodomain"/>
    <property type="match status" value="1"/>
</dbReference>
<keyword evidence="9" id="KW-1185">Reference proteome</keyword>
<dbReference type="Proteomes" id="UP000677228">
    <property type="component" value="Unassembled WGS sequence"/>
</dbReference>